<evidence type="ECO:0000313" key="2">
    <source>
        <dbReference type="EMBL" id="CAA9349741.1"/>
    </source>
</evidence>
<feature type="region of interest" description="Disordered" evidence="1">
    <location>
        <begin position="1"/>
        <end position="35"/>
    </location>
</feature>
<evidence type="ECO:0000256" key="1">
    <source>
        <dbReference type="SAM" id="MobiDB-lite"/>
    </source>
</evidence>
<protein>
    <submittedName>
        <fullName evidence="2">Uncharacterized protein</fullName>
    </submittedName>
</protein>
<organism evidence="2">
    <name type="scientific">uncultured Gemmatimonadota bacterium</name>
    <dbReference type="NCBI Taxonomy" id="203437"/>
    <lineage>
        <taxon>Bacteria</taxon>
        <taxon>Pseudomonadati</taxon>
        <taxon>Gemmatimonadota</taxon>
        <taxon>environmental samples</taxon>
    </lineage>
</organism>
<name>A0A6J4M4J5_9BACT</name>
<dbReference type="AlphaFoldDB" id="A0A6J4M4J5"/>
<feature type="non-terminal residue" evidence="2">
    <location>
        <position position="1"/>
    </location>
</feature>
<dbReference type="EMBL" id="CADCTW010000167">
    <property type="protein sequence ID" value="CAA9349741.1"/>
    <property type="molecule type" value="Genomic_DNA"/>
</dbReference>
<gene>
    <name evidence="2" type="ORF">AVDCRST_MAG68-3604</name>
</gene>
<feature type="non-terminal residue" evidence="2">
    <location>
        <position position="58"/>
    </location>
</feature>
<accession>A0A6J4M4J5</accession>
<proteinExistence type="predicted"/>
<reference evidence="2" key="1">
    <citation type="submission" date="2020-02" db="EMBL/GenBank/DDBJ databases">
        <authorList>
            <person name="Meier V. D."/>
        </authorList>
    </citation>
    <scope>NUCLEOTIDE SEQUENCE</scope>
    <source>
        <strain evidence="2">AVDCRST_MAG68</strain>
    </source>
</reference>
<sequence>GHSPRANEFAAGPARRPPSRSAPSADGGPYSPRRGLRVVPAANLFAPGGSSADHLACL</sequence>
<feature type="compositionally biased region" description="Low complexity" evidence="1">
    <location>
        <begin position="10"/>
        <end position="29"/>
    </location>
</feature>